<comment type="catalytic activity">
    <reaction evidence="2">
        <text>a 3'-end 2',3'-cyclophospho-ribonucleotide-RNA + H2O = a 3'-end 2'-phospho-ribonucleotide-RNA + H(+)</text>
        <dbReference type="Rhea" id="RHEA:11828"/>
        <dbReference type="Rhea" id="RHEA-COMP:10464"/>
        <dbReference type="Rhea" id="RHEA-COMP:17353"/>
        <dbReference type="ChEBI" id="CHEBI:15377"/>
        <dbReference type="ChEBI" id="CHEBI:15378"/>
        <dbReference type="ChEBI" id="CHEBI:83064"/>
        <dbReference type="ChEBI" id="CHEBI:173113"/>
        <dbReference type="EC" id="3.1.4.58"/>
    </reaction>
</comment>
<dbReference type="HAMAP" id="MF_01940">
    <property type="entry name" value="RNA_CPDase"/>
    <property type="match status" value="1"/>
</dbReference>
<evidence type="ECO:0000256" key="2">
    <source>
        <dbReference type="HAMAP-Rule" id="MF_01940"/>
    </source>
</evidence>
<reference evidence="4 5" key="1">
    <citation type="submission" date="2017-09" db="EMBL/GenBank/DDBJ databases">
        <title>Depth-based differentiation of microbial function through sediment-hosted aquifers and enrichment of novel symbionts in the deep terrestrial subsurface.</title>
        <authorList>
            <person name="Probst A.J."/>
            <person name="Ladd B."/>
            <person name="Jarett J.K."/>
            <person name="Geller-Mcgrath D.E."/>
            <person name="Sieber C.M."/>
            <person name="Emerson J.B."/>
            <person name="Anantharaman K."/>
            <person name="Thomas B.C."/>
            <person name="Malmstrom R."/>
            <person name="Stieglmeier M."/>
            <person name="Klingl A."/>
            <person name="Woyke T."/>
            <person name="Ryan C.M."/>
            <person name="Banfield J.F."/>
        </authorList>
    </citation>
    <scope>NUCLEOTIDE SEQUENCE [LARGE SCALE GENOMIC DNA]</scope>
    <source>
        <strain evidence="4">CG11_big_fil_rev_8_21_14_0_20_40_15</strain>
    </source>
</reference>
<comment type="similarity">
    <text evidence="2">Belongs to the 2H phosphoesterase superfamily. ThpR family.</text>
</comment>
<comment type="function">
    <text evidence="2">Hydrolyzes RNA 2',3'-cyclic phosphodiester to an RNA 2'-phosphomonoester.</text>
</comment>
<evidence type="ECO:0000313" key="5">
    <source>
        <dbReference type="Proteomes" id="UP000229317"/>
    </source>
</evidence>
<dbReference type="Proteomes" id="UP000229317">
    <property type="component" value="Unassembled WGS sequence"/>
</dbReference>
<dbReference type="EMBL" id="PCVO01000035">
    <property type="protein sequence ID" value="PIQ75228.1"/>
    <property type="molecule type" value="Genomic_DNA"/>
</dbReference>
<feature type="short sequence motif" description="HXTX 2" evidence="2">
    <location>
        <begin position="138"/>
        <end position="141"/>
    </location>
</feature>
<dbReference type="InterPro" id="IPR009097">
    <property type="entry name" value="Cyclic_Pdiesterase"/>
</dbReference>
<name>A0A2H0KSU9_9BACT</name>
<gene>
    <name evidence="4" type="ORF">COV84_02185</name>
</gene>
<evidence type="ECO:0000259" key="3">
    <source>
        <dbReference type="Pfam" id="PF02834"/>
    </source>
</evidence>
<dbReference type="PANTHER" id="PTHR35561">
    <property type="entry name" value="RNA 2',3'-CYCLIC PHOSPHODIESTERASE"/>
    <property type="match status" value="1"/>
</dbReference>
<sequence>MSQKRRIFIAVNLPEDIKKRLLDWQKKWEHIPVRWTKKDSLHLTLIFIGYADEQEVYEICRLTKEIAKNYEPLNIIFEKILYGPPALRQAQGKPPRMIWLKGKQSEELSKIKNELENVFVSSGEISSFRAERRPFSPHITLARIKMEQWRNLQEKPQIEQDFKAIVPVASIDVMESDLKRDGAEYTILEVCPLGT</sequence>
<evidence type="ECO:0000256" key="1">
    <source>
        <dbReference type="ARBA" id="ARBA00022801"/>
    </source>
</evidence>
<comment type="caution">
    <text evidence="4">The sequence shown here is derived from an EMBL/GenBank/DDBJ whole genome shotgun (WGS) entry which is preliminary data.</text>
</comment>
<dbReference type="InterPro" id="IPR014051">
    <property type="entry name" value="Phosphoesterase_HXTX"/>
</dbReference>
<evidence type="ECO:0000313" key="4">
    <source>
        <dbReference type="EMBL" id="PIQ75228.1"/>
    </source>
</evidence>
<accession>A0A2H0KSU9</accession>
<dbReference type="AlphaFoldDB" id="A0A2H0KSU9"/>
<dbReference type="SUPFAM" id="SSF55144">
    <property type="entry name" value="LigT-like"/>
    <property type="match status" value="1"/>
</dbReference>
<feature type="active site" description="Proton acceptor" evidence="2">
    <location>
        <position position="138"/>
    </location>
</feature>
<feature type="domain" description="Phosphoesterase HXTX" evidence="3">
    <location>
        <begin position="12"/>
        <end position="85"/>
    </location>
</feature>
<dbReference type="NCBIfam" id="TIGR02258">
    <property type="entry name" value="2_5_ligase"/>
    <property type="match status" value="1"/>
</dbReference>
<dbReference type="GO" id="GO:0004113">
    <property type="term" value="F:2',3'-cyclic-nucleotide 3'-phosphodiesterase activity"/>
    <property type="evidence" value="ECO:0007669"/>
    <property type="project" value="InterPro"/>
</dbReference>
<dbReference type="Gene3D" id="3.90.1140.10">
    <property type="entry name" value="Cyclic phosphodiesterase"/>
    <property type="match status" value="1"/>
</dbReference>
<dbReference type="Pfam" id="PF02834">
    <property type="entry name" value="LigT_PEase"/>
    <property type="match status" value="1"/>
</dbReference>
<keyword evidence="1 2" id="KW-0378">Hydrolase</keyword>
<feature type="short sequence motif" description="HXTX 1" evidence="2">
    <location>
        <begin position="42"/>
        <end position="45"/>
    </location>
</feature>
<dbReference type="InterPro" id="IPR004175">
    <property type="entry name" value="RNA_CPDase"/>
</dbReference>
<dbReference type="EC" id="3.1.4.58" evidence="2"/>
<dbReference type="PANTHER" id="PTHR35561:SF1">
    <property type="entry name" value="RNA 2',3'-CYCLIC PHOSPHODIESTERASE"/>
    <property type="match status" value="1"/>
</dbReference>
<dbReference type="GO" id="GO:0008664">
    <property type="term" value="F:RNA 2',3'-cyclic 3'-phosphodiesterase activity"/>
    <property type="evidence" value="ECO:0007669"/>
    <property type="project" value="UniProtKB-EC"/>
</dbReference>
<protein>
    <recommendedName>
        <fullName evidence="2">RNA 2',3'-cyclic phosphodiesterase</fullName>
        <shortName evidence="2">RNA 2',3'-CPDase</shortName>
        <ecNumber evidence="2">3.1.4.58</ecNumber>
    </recommendedName>
</protein>
<proteinExistence type="inferred from homology"/>
<organism evidence="4 5">
    <name type="scientific">Candidatus Portnoybacteria bacterium CG11_big_fil_rev_8_21_14_0_20_40_15</name>
    <dbReference type="NCBI Taxonomy" id="1974817"/>
    <lineage>
        <taxon>Bacteria</taxon>
        <taxon>Candidatus Portnoyibacteriota</taxon>
    </lineage>
</organism>
<feature type="active site" description="Proton donor" evidence="2">
    <location>
        <position position="42"/>
    </location>
</feature>